<keyword evidence="5" id="KW-1185">Reference proteome</keyword>
<dbReference type="GO" id="GO:0016020">
    <property type="term" value="C:membrane"/>
    <property type="evidence" value="ECO:0007669"/>
    <property type="project" value="TreeGrafter"/>
</dbReference>
<name>A0A953NET6_9MOLU</name>
<organism evidence="4 5">
    <name type="scientific">Mycoplasma tauri</name>
    <dbReference type="NCBI Taxonomy" id="547987"/>
    <lineage>
        <taxon>Bacteria</taxon>
        <taxon>Bacillati</taxon>
        <taxon>Mycoplasmatota</taxon>
        <taxon>Mollicutes</taxon>
        <taxon>Mycoplasmataceae</taxon>
        <taxon>Mycoplasma</taxon>
    </lineage>
</organism>
<comment type="similarity">
    <text evidence="1">Belongs to the lipase/esterase LIP3/BchO family.</text>
</comment>
<keyword evidence="4" id="KW-0378">Hydrolase</keyword>
<feature type="domain" description="AB hydrolase-1" evidence="3">
    <location>
        <begin position="25"/>
        <end position="128"/>
    </location>
</feature>
<dbReference type="PANTHER" id="PTHR43798:SF33">
    <property type="entry name" value="HYDROLASE, PUTATIVE (AFU_ORTHOLOGUE AFUA_2G14860)-RELATED"/>
    <property type="match status" value="1"/>
</dbReference>
<dbReference type="Gene3D" id="3.40.50.1820">
    <property type="entry name" value="alpha/beta hydrolase"/>
    <property type="match status" value="1"/>
</dbReference>
<sequence>MKMNYIIFKNQKMPVFAVDNKKDTTLLFLHGLNSNSQFIEPLLEFNHNFNIVSVNFTGSKYSPKIKAEKIILEDWIDIAKIVLQNIKTKNVYILAHSMAGAVAVNLANDKRVKKIFMLATVNYSMMKNSSYSLLKNVIGTAEKGPSLFGKLFVWGAKFSKKGQKLTESFSRKGKWYNLLEKYILNPEFMEKLDAKYREISDKLIFIIGDNDSIIGTDNFINYGNELKVTSLKIGYTHSPIKTAPYQINNFLNLTIKSKKRFWPWGSHVKFSKNVDDFSPMYDAEDLEIKDIMCEFENN</sequence>
<dbReference type="InterPro" id="IPR050266">
    <property type="entry name" value="AB_hydrolase_sf"/>
</dbReference>
<dbReference type="GO" id="GO:0052689">
    <property type="term" value="F:carboxylic ester hydrolase activity"/>
    <property type="evidence" value="ECO:0007669"/>
    <property type="project" value="UniProtKB-KW"/>
</dbReference>
<evidence type="ECO:0000313" key="4">
    <source>
        <dbReference type="EMBL" id="MBZ4195648.1"/>
    </source>
</evidence>
<proteinExistence type="inferred from homology"/>
<evidence type="ECO:0000256" key="1">
    <source>
        <dbReference type="ARBA" id="ARBA00006989"/>
    </source>
</evidence>
<dbReference type="InterPro" id="IPR029058">
    <property type="entry name" value="AB_hydrolase_fold"/>
</dbReference>
<evidence type="ECO:0000313" key="5">
    <source>
        <dbReference type="Proteomes" id="UP000772186"/>
    </source>
</evidence>
<dbReference type="EMBL" id="JAIQBY010000038">
    <property type="protein sequence ID" value="MBZ4195648.1"/>
    <property type="molecule type" value="Genomic_DNA"/>
</dbReference>
<dbReference type="AlphaFoldDB" id="A0A953NET6"/>
<reference evidence="4 5" key="1">
    <citation type="submission" date="2021-09" db="EMBL/GenBank/DDBJ databases">
        <title>WGS of Mycoplasma sp. Zaradi2 strains.</title>
        <authorList>
            <person name="Spergser J."/>
        </authorList>
    </citation>
    <scope>NUCLEOTIDE SEQUENCE [LARGE SCALE GENOMIC DNA]</scope>
    <source>
        <strain evidence="4 5">1331</strain>
    </source>
</reference>
<dbReference type="Pfam" id="PF00561">
    <property type="entry name" value="Abhydrolase_1"/>
    <property type="match status" value="1"/>
</dbReference>
<protein>
    <submittedName>
        <fullName evidence="4">Alpha/beta hydrolase</fullName>
    </submittedName>
</protein>
<keyword evidence="2" id="KW-0719">Serine esterase</keyword>
<comment type="caution">
    <text evidence="4">The sequence shown here is derived from an EMBL/GenBank/DDBJ whole genome shotgun (WGS) entry which is preliminary data.</text>
</comment>
<dbReference type="RefSeq" id="WP_205517257.1">
    <property type="nucleotide sequence ID" value="NZ_CP070479.1"/>
</dbReference>
<dbReference type="InterPro" id="IPR000073">
    <property type="entry name" value="AB_hydrolase_1"/>
</dbReference>
<dbReference type="Proteomes" id="UP000772186">
    <property type="component" value="Unassembled WGS sequence"/>
</dbReference>
<dbReference type="SUPFAM" id="SSF53474">
    <property type="entry name" value="alpha/beta-Hydrolases"/>
    <property type="match status" value="1"/>
</dbReference>
<evidence type="ECO:0000256" key="2">
    <source>
        <dbReference type="ARBA" id="ARBA00022487"/>
    </source>
</evidence>
<evidence type="ECO:0000259" key="3">
    <source>
        <dbReference type="Pfam" id="PF00561"/>
    </source>
</evidence>
<accession>A0A953NET6</accession>
<gene>
    <name evidence="4" type="ORF">LAD73_02900</name>
</gene>
<dbReference type="PANTHER" id="PTHR43798">
    <property type="entry name" value="MONOACYLGLYCEROL LIPASE"/>
    <property type="match status" value="1"/>
</dbReference>